<dbReference type="EMBL" id="BARU01006068">
    <property type="protein sequence ID" value="GAH44815.1"/>
    <property type="molecule type" value="Genomic_DNA"/>
</dbReference>
<keyword evidence="10 11" id="KW-0472">Membrane</keyword>
<evidence type="ECO:0000256" key="5">
    <source>
        <dbReference type="ARBA" id="ARBA00022723"/>
    </source>
</evidence>
<evidence type="ECO:0000256" key="9">
    <source>
        <dbReference type="ARBA" id="ARBA00023049"/>
    </source>
</evidence>
<dbReference type="GO" id="GO:0006508">
    <property type="term" value="P:proteolysis"/>
    <property type="evidence" value="ECO:0007669"/>
    <property type="project" value="UniProtKB-KW"/>
</dbReference>
<feature type="domain" description="Peptidase M48" evidence="12">
    <location>
        <begin position="68"/>
        <end position="114"/>
    </location>
</feature>
<dbReference type="InterPro" id="IPR050083">
    <property type="entry name" value="HtpX_protease"/>
</dbReference>
<dbReference type="Pfam" id="PF01435">
    <property type="entry name" value="Peptidase_M48"/>
    <property type="match status" value="1"/>
</dbReference>
<evidence type="ECO:0000313" key="13">
    <source>
        <dbReference type="EMBL" id="GAH44815.1"/>
    </source>
</evidence>
<keyword evidence="6" id="KW-0378">Hydrolase</keyword>
<dbReference type="PANTHER" id="PTHR43221">
    <property type="entry name" value="PROTEASE HTPX"/>
    <property type="match status" value="1"/>
</dbReference>
<dbReference type="AlphaFoldDB" id="X1GIY3"/>
<comment type="cofactor">
    <cofactor evidence="1">
        <name>Zn(2+)</name>
        <dbReference type="ChEBI" id="CHEBI:29105"/>
    </cofactor>
</comment>
<evidence type="ECO:0000256" key="7">
    <source>
        <dbReference type="ARBA" id="ARBA00022833"/>
    </source>
</evidence>
<keyword evidence="9" id="KW-0482">Metalloprotease</keyword>
<gene>
    <name evidence="13" type="ORF">S03H2_11922</name>
</gene>
<evidence type="ECO:0000256" key="10">
    <source>
        <dbReference type="ARBA" id="ARBA00023136"/>
    </source>
</evidence>
<evidence type="ECO:0000256" key="1">
    <source>
        <dbReference type="ARBA" id="ARBA00001947"/>
    </source>
</evidence>
<evidence type="ECO:0000256" key="8">
    <source>
        <dbReference type="ARBA" id="ARBA00022989"/>
    </source>
</evidence>
<keyword evidence="2" id="KW-1003">Cell membrane</keyword>
<keyword evidence="3" id="KW-0645">Protease</keyword>
<dbReference type="GO" id="GO:0004222">
    <property type="term" value="F:metalloendopeptidase activity"/>
    <property type="evidence" value="ECO:0007669"/>
    <property type="project" value="InterPro"/>
</dbReference>
<name>X1GIY3_9ZZZZ</name>
<feature type="transmembrane region" description="Helical" evidence="11">
    <location>
        <begin position="7"/>
        <end position="28"/>
    </location>
</feature>
<keyword evidence="8 11" id="KW-1133">Transmembrane helix</keyword>
<feature type="transmembrane region" description="Helical" evidence="11">
    <location>
        <begin position="34"/>
        <end position="56"/>
    </location>
</feature>
<comment type="caution">
    <text evidence="13">The sequence shown here is derived from an EMBL/GenBank/DDBJ whole genome shotgun (WGS) entry which is preliminary data.</text>
</comment>
<reference evidence="13" key="1">
    <citation type="journal article" date="2014" name="Front. Microbiol.">
        <title>High frequency of phylogenetically diverse reductive dehalogenase-homologous genes in deep subseafloor sedimentary metagenomes.</title>
        <authorList>
            <person name="Kawai M."/>
            <person name="Futagami T."/>
            <person name="Toyoda A."/>
            <person name="Takaki Y."/>
            <person name="Nishi S."/>
            <person name="Hori S."/>
            <person name="Arai W."/>
            <person name="Tsubouchi T."/>
            <person name="Morono Y."/>
            <person name="Uchiyama I."/>
            <person name="Ito T."/>
            <person name="Fujiyama A."/>
            <person name="Inagaki F."/>
            <person name="Takami H."/>
        </authorList>
    </citation>
    <scope>NUCLEOTIDE SEQUENCE</scope>
    <source>
        <strain evidence="13">Expedition CK06-06</strain>
    </source>
</reference>
<keyword evidence="7" id="KW-0862">Zinc</keyword>
<sequence>MGLKPRMFLLIALLFGILYGVFTGIGILTGYGSAVFYIIIAFGFLGIQYLVSPFIVGRTMRVKWVSEKEAPELHRMVAELAEKAHVPKPKVGISQLAIPNAFAFGRTQRDGRVC</sequence>
<proteinExistence type="predicted"/>
<evidence type="ECO:0000256" key="4">
    <source>
        <dbReference type="ARBA" id="ARBA00022692"/>
    </source>
</evidence>
<protein>
    <recommendedName>
        <fullName evidence="12">Peptidase M48 domain-containing protein</fullName>
    </recommendedName>
</protein>
<keyword evidence="4 11" id="KW-0812">Transmembrane</keyword>
<feature type="non-terminal residue" evidence="13">
    <location>
        <position position="114"/>
    </location>
</feature>
<keyword evidence="5" id="KW-0479">Metal-binding</keyword>
<evidence type="ECO:0000256" key="2">
    <source>
        <dbReference type="ARBA" id="ARBA00022475"/>
    </source>
</evidence>
<dbReference type="Gene3D" id="3.30.2010.10">
    <property type="entry name" value="Metalloproteases ('zincins'), catalytic domain"/>
    <property type="match status" value="1"/>
</dbReference>
<evidence type="ECO:0000259" key="12">
    <source>
        <dbReference type="Pfam" id="PF01435"/>
    </source>
</evidence>
<organism evidence="13">
    <name type="scientific">marine sediment metagenome</name>
    <dbReference type="NCBI Taxonomy" id="412755"/>
    <lineage>
        <taxon>unclassified sequences</taxon>
        <taxon>metagenomes</taxon>
        <taxon>ecological metagenomes</taxon>
    </lineage>
</organism>
<accession>X1GIY3</accession>
<evidence type="ECO:0000256" key="6">
    <source>
        <dbReference type="ARBA" id="ARBA00022801"/>
    </source>
</evidence>
<dbReference type="InterPro" id="IPR001915">
    <property type="entry name" value="Peptidase_M48"/>
</dbReference>
<evidence type="ECO:0000256" key="3">
    <source>
        <dbReference type="ARBA" id="ARBA00022670"/>
    </source>
</evidence>
<dbReference type="PANTHER" id="PTHR43221:SF2">
    <property type="entry name" value="PROTEASE HTPX HOMOLOG"/>
    <property type="match status" value="1"/>
</dbReference>
<dbReference type="GO" id="GO:0046872">
    <property type="term" value="F:metal ion binding"/>
    <property type="evidence" value="ECO:0007669"/>
    <property type="project" value="UniProtKB-KW"/>
</dbReference>
<evidence type="ECO:0000256" key="11">
    <source>
        <dbReference type="SAM" id="Phobius"/>
    </source>
</evidence>